<feature type="transmembrane region" description="Helical" evidence="5">
    <location>
        <begin position="59"/>
        <end position="85"/>
    </location>
</feature>
<dbReference type="STRING" id="697581.TCARB_1159"/>
<dbReference type="PRINTS" id="PR00164">
    <property type="entry name" value="ABC2TRNSPORT"/>
</dbReference>
<dbReference type="KEGG" id="tcb:TCARB_1159"/>
<comment type="subcellular location">
    <subcellularLocation>
        <location evidence="1">Membrane</location>
        <topology evidence="1">Multi-pass membrane protein</topology>
    </subcellularLocation>
</comment>
<dbReference type="PROSITE" id="PS51012">
    <property type="entry name" value="ABC_TM2"/>
    <property type="match status" value="1"/>
</dbReference>
<feature type="transmembrane region" description="Helical" evidence="5">
    <location>
        <begin position="144"/>
        <end position="166"/>
    </location>
</feature>
<feature type="domain" description="ABC transmembrane type-2" evidence="6">
    <location>
        <begin position="26"/>
        <end position="254"/>
    </location>
</feature>
<gene>
    <name evidence="7" type="ORF">TCARB_1159</name>
</gene>
<organism evidence="7 8">
    <name type="scientific">Thermofilum adornatum 1505</name>
    <dbReference type="NCBI Taxonomy" id="697581"/>
    <lineage>
        <taxon>Archaea</taxon>
        <taxon>Thermoproteota</taxon>
        <taxon>Thermoprotei</taxon>
        <taxon>Thermofilales</taxon>
        <taxon>Thermofilaceae</taxon>
        <taxon>Thermofilum</taxon>
    </lineage>
</organism>
<accession>A0A3G1A9A3</accession>
<evidence type="ECO:0000256" key="3">
    <source>
        <dbReference type="ARBA" id="ARBA00022989"/>
    </source>
</evidence>
<name>A0A3G1A9A3_9CREN</name>
<dbReference type="InterPro" id="IPR013525">
    <property type="entry name" value="ABC2_TM"/>
</dbReference>
<proteinExistence type="predicted"/>
<dbReference type="RefSeq" id="WP_020961775.1">
    <property type="nucleotide sequence ID" value="NZ_CP007493.1"/>
</dbReference>
<dbReference type="AlphaFoldDB" id="A0A3G1A9A3"/>
<keyword evidence="3 5" id="KW-1133">Transmembrane helix</keyword>
<dbReference type="GO" id="GO:0043190">
    <property type="term" value="C:ATP-binding cassette (ABC) transporter complex"/>
    <property type="evidence" value="ECO:0007669"/>
    <property type="project" value="InterPro"/>
</dbReference>
<evidence type="ECO:0000313" key="8">
    <source>
        <dbReference type="Proteomes" id="UP000266720"/>
    </source>
</evidence>
<dbReference type="GO" id="GO:0140359">
    <property type="term" value="F:ABC-type transporter activity"/>
    <property type="evidence" value="ECO:0007669"/>
    <property type="project" value="InterPro"/>
</dbReference>
<feature type="transmembrane region" description="Helical" evidence="5">
    <location>
        <begin position="106"/>
        <end position="132"/>
    </location>
</feature>
<dbReference type="GeneID" id="25406570"/>
<feature type="transmembrane region" description="Helical" evidence="5">
    <location>
        <begin position="226"/>
        <end position="247"/>
    </location>
</feature>
<dbReference type="PANTHER" id="PTHR43077:SF10">
    <property type="entry name" value="TRANSPORT PERMEASE PROTEIN"/>
    <property type="match status" value="1"/>
</dbReference>
<keyword evidence="4 5" id="KW-0472">Membrane</keyword>
<dbReference type="PANTHER" id="PTHR43077">
    <property type="entry name" value="TRANSPORT PERMEASE YVFS-RELATED"/>
    <property type="match status" value="1"/>
</dbReference>
<reference evidence="8" key="1">
    <citation type="book" date="2010" name="EXTREMOPHILES" publisher="0:0-0">
        <title>Complete genome sequences of ten hyperthermophilic archaea reveal their metabolic capabilities and possible ecological roles.</title>
        <editorList>
            <person name="?"/>
        </editorList>
        <authorList>
            <person name="Ravin N.V."/>
            <person name="Mardanov A.V."/>
            <person name="Bonch-Osmolovskaya E.A."/>
            <person name="Skryabin K.G."/>
        </authorList>
    </citation>
    <scope>NUCLEOTIDE SEQUENCE [LARGE SCALE GENOMIC DNA]</scope>
    <source>
        <strain evidence="8">1505</strain>
    </source>
</reference>
<keyword evidence="2 5" id="KW-0812">Transmembrane</keyword>
<dbReference type="Pfam" id="PF01061">
    <property type="entry name" value="ABC2_membrane"/>
    <property type="match status" value="1"/>
</dbReference>
<evidence type="ECO:0000313" key="7">
    <source>
        <dbReference type="EMBL" id="AJB42207.1"/>
    </source>
</evidence>
<protein>
    <submittedName>
        <fullName evidence="7">ABC transporter, permease protein</fullName>
    </submittedName>
</protein>
<dbReference type="InterPro" id="IPR000412">
    <property type="entry name" value="ABC_2_transport"/>
</dbReference>
<dbReference type="InterPro" id="IPR051328">
    <property type="entry name" value="T7SS_ABC-Transporter"/>
</dbReference>
<dbReference type="Proteomes" id="UP000266720">
    <property type="component" value="Chromosome"/>
</dbReference>
<evidence type="ECO:0000256" key="1">
    <source>
        <dbReference type="ARBA" id="ARBA00004141"/>
    </source>
</evidence>
<dbReference type="GeneID" id="16572727"/>
<dbReference type="InterPro" id="IPR047817">
    <property type="entry name" value="ABC2_TM_bact-type"/>
</dbReference>
<evidence type="ECO:0000256" key="5">
    <source>
        <dbReference type="SAM" id="Phobius"/>
    </source>
</evidence>
<evidence type="ECO:0000259" key="6">
    <source>
        <dbReference type="PROSITE" id="PS51012"/>
    </source>
</evidence>
<evidence type="ECO:0000256" key="2">
    <source>
        <dbReference type="ARBA" id="ARBA00022692"/>
    </source>
</evidence>
<dbReference type="PIRSF" id="PIRSF006648">
    <property type="entry name" value="DrrB"/>
    <property type="match status" value="1"/>
</dbReference>
<evidence type="ECO:0000256" key="4">
    <source>
        <dbReference type="ARBA" id="ARBA00023136"/>
    </source>
</evidence>
<feature type="transmembrane region" description="Helical" evidence="5">
    <location>
        <begin position="173"/>
        <end position="192"/>
    </location>
</feature>
<sequence>MSLKSYWEQTVAFVELELRRLWHDPTEVFTRAVQPILWLTVFGTTMERLRSIPTANVDYLTFISPGVVLQSSSFIALAYGIMLVWERESGILKKLVSSPVDRFIIVLGRSLAGAVRAVTQLFIVLPVALLFGAKLKIDPLSLTFATLALLIGSVGFTSLSIILAVFMKTRERFMGILQAIVMPLFFTSNALYPIEIMPAPLQAFAKVNPMTYIISSLRDTLIYGDIVSAINGLLVTLVFSSIVLLLATRYLQKIVE</sequence>
<dbReference type="EMBL" id="CP007493">
    <property type="protein sequence ID" value="AJB42207.1"/>
    <property type="molecule type" value="Genomic_DNA"/>
</dbReference>